<protein>
    <submittedName>
        <fullName evidence="1">Uncharacterized protein</fullName>
    </submittedName>
</protein>
<proteinExistence type="predicted"/>
<dbReference type="RefSeq" id="WP_014189942.1">
    <property type="nucleotide sequence ID" value="NC_016588.1"/>
</dbReference>
<dbReference type="KEGG" id="ali:AZOLI_p60098"/>
<dbReference type="EMBL" id="FQ311874">
    <property type="protein sequence ID" value="CBS91516.1"/>
    <property type="molecule type" value="Genomic_DNA"/>
</dbReference>
<keyword evidence="1" id="KW-0614">Plasmid</keyword>
<sequence length="222" mass="23523">MDDTLPLLRDGPALRLPALRSGSMPLRLLGTMPDSWWQGMAQGGWRKGGSEAPAVCGVGAHSFSTLRDAAAEPTVKAVLWLGVPAGSVAQDGLDALELLGFSPSVALWQPLRAVLGDSRYRFPHGRLGLDVLEEAMPGLAGWVPTRIGPPPERMPASGVMDVVAVRCPDLERGLRFAAALTAPMLEQTAQLRVDALFITKYVSMVEQTMAVLQTPASSGQGS</sequence>
<name>G7ZJ02_AZOL4</name>
<evidence type="ECO:0000313" key="1">
    <source>
        <dbReference type="EMBL" id="CBS91516.1"/>
    </source>
</evidence>
<accession>G7ZJ02</accession>
<evidence type="ECO:0000313" key="2">
    <source>
        <dbReference type="Proteomes" id="UP000005667"/>
    </source>
</evidence>
<dbReference type="HOGENOM" id="CLU_1243235_0_0_5"/>
<gene>
    <name evidence="1" type="ordered locus">AZOLI_p60098</name>
</gene>
<keyword evidence="2" id="KW-1185">Reference proteome</keyword>
<geneLocation type="plasmid" evidence="1 2">
    <name>AZO_p6</name>
</geneLocation>
<dbReference type="Proteomes" id="UP000005667">
    <property type="component" value="Plasmid AZO_p6"/>
</dbReference>
<dbReference type="AlphaFoldDB" id="G7ZJ02"/>
<reference evidence="2" key="1">
    <citation type="journal article" date="2011" name="PLoS Genet.">
        <title>Azospirillum genomes reveal transition of bacteria from aquatic to terrestrial environments.</title>
        <authorList>
            <person name="Wisniewski-Dye F."/>
            <person name="Borziak K."/>
            <person name="Khalsa-Moyers G."/>
            <person name="Alexandre G."/>
            <person name="Sukharnikov L.O."/>
            <person name="Wuichet K."/>
            <person name="Hurst G.B."/>
            <person name="McDonald W.H."/>
            <person name="Robertson J.S."/>
            <person name="Barbe V."/>
            <person name="Calteau A."/>
            <person name="Rouy Z."/>
            <person name="Mangenot S."/>
            <person name="Prigent-Combaret C."/>
            <person name="Normand P."/>
            <person name="Boyer M."/>
            <person name="Siguier P."/>
            <person name="Dessaux Y."/>
            <person name="Elmerich C."/>
            <person name="Condemine G."/>
            <person name="Krishnen G."/>
            <person name="Kennedy I."/>
            <person name="Paterson A.H."/>
            <person name="Gonzalez V."/>
            <person name="Mavingui P."/>
            <person name="Zhulin I.B."/>
        </authorList>
    </citation>
    <scope>NUCLEOTIDE SEQUENCE [LARGE SCALE GENOMIC DNA]</scope>
    <source>
        <strain evidence="2">4B</strain>
    </source>
</reference>
<organism evidence="1 2">
    <name type="scientific">Azospirillum lipoferum (strain 4B)</name>
    <dbReference type="NCBI Taxonomy" id="862719"/>
    <lineage>
        <taxon>Bacteria</taxon>
        <taxon>Pseudomonadati</taxon>
        <taxon>Pseudomonadota</taxon>
        <taxon>Alphaproteobacteria</taxon>
        <taxon>Rhodospirillales</taxon>
        <taxon>Azospirillaceae</taxon>
        <taxon>Azospirillum</taxon>
    </lineage>
</organism>